<dbReference type="GO" id="GO:0008779">
    <property type="term" value="F:acyl-[acyl-carrier-protein]-phospholipid O-acyltransferase activity"/>
    <property type="evidence" value="ECO:0007669"/>
    <property type="project" value="UniProtKB-EC"/>
</dbReference>
<keyword evidence="1" id="KW-0547">Nucleotide-binding</keyword>
<dbReference type="Pfam" id="PF00501">
    <property type="entry name" value="AMP-binding"/>
    <property type="match status" value="1"/>
</dbReference>
<organism evidence="4 5">
    <name type="scientific">Ricinus communis</name>
    <name type="common">Castor bean</name>
    <dbReference type="NCBI Taxonomy" id="3988"/>
    <lineage>
        <taxon>Eukaryota</taxon>
        <taxon>Viridiplantae</taxon>
        <taxon>Streptophyta</taxon>
        <taxon>Embryophyta</taxon>
        <taxon>Tracheophyta</taxon>
        <taxon>Spermatophyta</taxon>
        <taxon>Magnoliopsida</taxon>
        <taxon>eudicotyledons</taxon>
        <taxon>Gunneridae</taxon>
        <taxon>Pentapetalae</taxon>
        <taxon>rosids</taxon>
        <taxon>fabids</taxon>
        <taxon>Malpighiales</taxon>
        <taxon>Euphorbiaceae</taxon>
        <taxon>Acalyphoideae</taxon>
        <taxon>Acalypheae</taxon>
        <taxon>Ricinus</taxon>
    </lineage>
</organism>
<dbReference type="AlphaFoldDB" id="B9TJ67"/>
<keyword evidence="4" id="KW-0808">Transferase</keyword>
<dbReference type="SUPFAM" id="SSF56801">
    <property type="entry name" value="Acetyl-CoA synthetase-like"/>
    <property type="match status" value="1"/>
</dbReference>
<dbReference type="InterPro" id="IPR042099">
    <property type="entry name" value="ANL_N_sf"/>
</dbReference>
<feature type="non-terminal residue" evidence="4">
    <location>
        <position position="1"/>
    </location>
</feature>
<dbReference type="PANTHER" id="PTHR43272:SF33">
    <property type="entry name" value="AMP-BINDING DOMAIN-CONTAINING PROTEIN-RELATED"/>
    <property type="match status" value="1"/>
</dbReference>
<dbReference type="EC" id="2.3.1.40" evidence="4"/>
<evidence type="ECO:0000259" key="3">
    <source>
        <dbReference type="Pfam" id="PF00501"/>
    </source>
</evidence>
<sequence>TYHEKFGIRILEGYGTTECAPVVAANTPMANRNGTVGQLFPGIEHKLEPVPGIEKGGRLLVKGDNIMQGYYLYDNPGVLVAPQDGWYDTGDV</sequence>
<proteinExistence type="predicted"/>
<dbReference type="InParanoid" id="B9TJ67"/>
<dbReference type="EMBL" id="EQ983480">
    <property type="protein sequence ID" value="EEF24097.1"/>
    <property type="molecule type" value="Genomic_DNA"/>
</dbReference>
<name>B9TJ67_RICCO</name>
<feature type="domain" description="AMP-dependent synthetase/ligase" evidence="3">
    <location>
        <begin position="2"/>
        <end position="71"/>
    </location>
</feature>
<evidence type="ECO:0000256" key="1">
    <source>
        <dbReference type="ARBA" id="ARBA00022741"/>
    </source>
</evidence>
<dbReference type="STRING" id="3988.B9TJ67"/>
<keyword evidence="2" id="KW-0067">ATP-binding</keyword>
<dbReference type="GO" id="GO:0016878">
    <property type="term" value="F:acid-thiol ligase activity"/>
    <property type="evidence" value="ECO:0007669"/>
    <property type="project" value="UniProtKB-ARBA"/>
</dbReference>
<protein>
    <submittedName>
        <fullName evidence="4">Acylglycerophosphoethanolamine acyltransferase, putative</fullName>
        <ecNumber evidence="4">2.3.1.40</ecNumber>
    </submittedName>
</protein>
<dbReference type="Gene3D" id="3.40.50.12780">
    <property type="entry name" value="N-terminal domain of ligase-like"/>
    <property type="match status" value="1"/>
</dbReference>
<dbReference type="InterPro" id="IPR000873">
    <property type="entry name" value="AMP-dep_synth/lig_dom"/>
</dbReference>
<evidence type="ECO:0000313" key="5">
    <source>
        <dbReference type="Proteomes" id="UP000008311"/>
    </source>
</evidence>
<feature type="non-terminal residue" evidence="4">
    <location>
        <position position="92"/>
    </location>
</feature>
<dbReference type="GO" id="GO:0016405">
    <property type="term" value="F:CoA-ligase activity"/>
    <property type="evidence" value="ECO:0007669"/>
    <property type="project" value="UniProtKB-ARBA"/>
</dbReference>
<dbReference type="GO" id="GO:0005524">
    <property type="term" value="F:ATP binding"/>
    <property type="evidence" value="ECO:0007669"/>
    <property type="project" value="UniProtKB-KW"/>
</dbReference>
<reference evidence="5" key="1">
    <citation type="journal article" date="2010" name="Nat. Biotechnol.">
        <title>Draft genome sequence of the oilseed species Ricinus communis.</title>
        <authorList>
            <person name="Chan A.P."/>
            <person name="Crabtree J."/>
            <person name="Zhao Q."/>
            <person name="Lorenzi H."/>
            <person name="Orvis J."/>
            <person name="Puiu D."/>
            <person name="Melake-Berhan A."/>
            <person name="Jones K.M."/>
            <person name="Redman J."/>
            <person name="Chen G."/>
            <person name="Cahoon E.B."/>
            <person name="Gedil M."/>
            <person name="Stanke M."/>
            <person name="Haas B.J."/>
            <person name="Wortman J.R."/>
            <person name="Fraser-Liggett C.M."/>
            <person name="Ravel J."/>
            <person name="Rabinowicz P.D."/>
        </authorList>
    </citation>
    <scope>NUCLEOTIDE SEQUENCE [LARGE SCALE GENOMIC DNA]</scope>
    <source>
        <strain evidence="5">cv. Hale</strain>
    </source>
</reference>
<keyword evidence="5" id="KW-1185">Reference proteome</keyword>
<dbReference type="PANTHER" id="PTHR43272">
    <property type="entry name" value="LONG-CHAIN-FATTY-ACID--COA LIGASE"/>
    <property type="match status" value="1"/>
</dbReference>
<gene>
    <name evidence="4" type="ORF">RCOM_1779420</name>
</gene>
<dbReference type="GO" id="GO:0006631">
    <property type="term" value="P:fatty acid metabolic process"/>
    <property type="evidence" value="ECO:0007669"/>
    <property type="project" value="UniProtKB-ARBA"/>
</dbReference>
<accession>B9TJ67</accession>
<dbReference type="Proteomes" id="UP000008311">
    <property type="component" value="Unassembled WGS sequence"/>
</dbReference>
<evidence type="ECO:0000313" key="4">
    <source>
        <dbReference type="EMBL" id="EEF24097.1"/>
    </source>
</evidence>
<evidence type="ECO:0000256" key="2">
    <source>
        <dbReference type="ARBA" id="ARBA00022840"/>
    </source>
</evidence>
<keyword evidence="4" id="KW-0012">Acyltransferase</keyword>